<feature type="domain" description="S1 motif" evidence="8">
    <location>
        <begin position="286"/>
        <end position="356"/>
    </location>
</feature>
<gene>
    <name evidence="9" type="primary">rpsA</name>
    <name evidence="9" type="ORF">GH266_15760</name>
</gene>
<evidence type="ECO:0000256" key="5">
    <source>
        <dbReference type="ARBA" id="ARBA00023274"/>
    </source>
</evidence>
<dbReference type="InterPro" id="IPR050437">
    <property type="entry name" value="Ribos_protein_bS1-like"/>
</dbReference>
<dbReference type="PROSITE" id="PS50126">
    <property type="entry name" value="S1"/>
    <property type="match status" value="6"/>
</dbReference>
<dbReference type="AlphaFoldDB" id="A0A857CAC8"/>
<organism evidence="9 10">
    <name type="scientific">Stappia indica</name>
    <dbReference type="NCBI Taxonomy" id="538381"/>
    <lineage>
        <taxon>Bacteria</taxon>
        <taxon>Pseudomonadati</taxon>
        <taxon>Pseudomonadota</taxon>
        <taxon>Alphaproteobacteria</taxon>
        <taxon>Hyphomicrobiales</taxon>
        <taxon>Stappiaceae</taxon>
        <taxon>Stappia</taxon>
    </lineage>
</organism>
<evidence type="ECO:0000256" key="6">
    <source>
        <dbReference type="ARBA" id="ARBA00025604"/>
    </source>
</evidence>
<evidence type="ECO:0000256" key="1">
    <source>
        <dbReference type="ARBA" id="ARBA00006767"/>
    </source>
</evidence>
<dbReference type="CDD" id="cd04465">
    <property type="entry name" value="S1_RPS1_repeat_ec2_hs2"/>
    <property type="match status" value="1"/>
</dbReference>
<evidence type="ECO:0000256" key="3">
    <source>
        <dbReference type="ARBA" id="ARBA00022884"/>
    </source>
</evidence>
<accession>A0A857CAC8</accession>
<evidence type="ECO:0000256" key="2">
    <source>
        <dbReference type="ARBA" id="ARBA00022737"/>
    </source>
</evidence>
<name>A0A857CAC8_9HYPH</name>
<dbReference type="NCBIfam" id="NF004955">
    <property type="entry name" value="PRK06299.1-5"/>
    <property type="match status" value="1"/>
</dbReference>
<dbReference type="OrthoDB" id="9804077at2"/>
<sequence>MSSLNPTRDEFAALLEESFEQQELYEGSVVTGTVIAIEKDLAVIDVGLKVEGRIALKEFGVKGRDGDDAGVSVGDKVEVYLERVENALGEAVLSRDKARREESWVRLEVAFEANEKVTGQIFNQVKGGFTVDLDGAVAFLPRSQVDIRPVRDVAPLMHTPQPFQILKMDKRRGNIVVSRRVVLEETRAEQRSELVQSLEEGQVMEGVVKNITDYGAFVDLGGIDGLLHVTDIAWRRINHPSEVLSIGQTVKVQIIRVNQDTHRISLGMKQLEADPWDGIEAKYPVDAKFTGRVTNITDYGAFVELEPGIEGLIHVSEMSWTKKNVHPGKIVSTSQEVEVMILEVDPVKRRISLGLKQTLQNPWEAFADKFPTGTEVEGEVKNKTEFGLFIGLDGDVDGMVHLSDLDWNRPGEQVIEEYKKGDMVRAVVLDVDMEKERISLGIKQLGGDPFDTAAAGELRKGVIITCEVVEVKDGGLEAKIVDTDLTTFVRRADLSRDRAEQRPERFSVGEKFDARVTQFDKKTRRVSVSIKALEIAEEKEAVAQYGSSDSGASLGDILGAALKARETDD</sequence>
<evidence type="ECO:0000259" key="8">
    <source>
        <dbReference type="PROSITE" id="PS50126"/>
    </source>
</evidence>
<dbReference type="InterPro" id="IPR035104">
    <property type="entry name" value="Ribosomal_protein_S1-like"/>
</dbReference>
<protein>
    <recommendedName>
        <fullName evidence="7">30S ribosomal protein S1</fullName>
    </recommendedName>
</protein>
<dbReference type="FunFam" id="2.40.50.140:FF:000011">
    <property type="entry name" value="30S ribosomal protein S1"/>
    <property type="match status" value="1"/>
</dbReference>
<dbReference type="PANTHER" id="PTHR10724:SF7">
    <property type="entry name" value="SMALL RIBOSOMAL SUBUNIT PROTEIN BS1C"/>
    <property type="match status" value="1"/>
</dbReference>
<keyword evidence="2" id="KW-0677">Repeat</keyword>
<dbReference type="NCBIfam" id="TIGR00717">
    <property type="entry name" value="rpsA"/>
    <property type="match status" value="1"/>
</dbReference>
<feature type="domain" description="S1 motif" evidence="8">
    <location>
        <begin position="27"/>
        <end position="96"/>
    </location>
</feature>
<feature type="domain" description="S1 motif" evidence="8">
    <location>
        <begin position="373"/>
        <end position="443"/>
    </location>
</feature>
<dbReference type="PRINTS" id="PR00681">
    <property type="entry name" value="RIBOSOMALS1"/>
</dbReference>
<dbReference type="EMBL" id="CP046908">
    <property type="protein sequence ID" value="QGZ35818.1"/>
    <property type="molecule type" value="Genomic_DNA"/>
</dbReference>
<dbReference type="PIRSF" id="PIRSF002111">
    <property type="entry name" value="RpsA"/>
    <property type="match status" value="1"/>
</dbReference>
<dbReference type="Proteomes" id="UP000435648">
    <property type="component" value="Chromosome"/>
</dbReference>
<dbReference type="Gene3D" id="2.40.50.140">
    <property type="entry name" value="Nucleic acid-binding proteins"/>
    <property type="match status" value="5"/>
</dbReference>
<dbReference type="PANTHER" id="PTHR10724">
    <property type="entry name" value="30S RIBOSOMAL PROTEIN S1"/>
    <property type="match status" value="1"/>
</dbReference>
<dbReference type="InterPro" id="IPR003029">
    <property type="entry name" value="S1_domain"/>
</dbReference>
<keyword evidence="3 7" id="KW-0694">RNA-binding</keyword>
<dbReference type="GO" id="GO:0003735">
    <property type="term" value="F:structural constituent of ribosome"/>
    <property type="evidence" value="ECO:0007669"/>
    <property type="project" value="InterPro"/>
</dbReference>
<dbReference type="InterPro" id="IPR012340">
    <property type="entry name" value="NA-bd_OB-fold"/>
</dbReference>
<keyword evidence="5 7" id="KW-0687">Ribonucleoprotein</keyword>
<dbReference type="Pfam" id="PF00575">
    <property type="entry name" value="S1"/>
    <property type="match status" value="6"/>
</dbReference>
<comment type="function">
    <text evidence="6 7">Binds mRNA; thus facilitating recognition of the initiation point. It is needed to translate mRNA with a short Shine-Dalgarno (SD) purine-rich sequence.</text>
</comment>
<proteinExistence type="inferred from homology"/>
<dbReference type="InterPro" id="IPR000110">
    <property type="entry name" value="Ribosomal_bS1"/>
</dbReference>
<evidence type="ECO:0000313" key="10">
    <source>
        <dbReference type="Proteomes" id="UP000435648"/>
    </source>
</evidence>
<dbReference type="CDD" id="cd05688">
    <property type="entry name" value="S1_RPS1_repeat_ec3"/>
    <property type="match status" value="1"/>
</dbReference>
<evidence type="ECO:0000256" key="4">
    <source>
        <dbReference type="ARBA" id="ARBA00022980"/>
    </source>
</evidence>
<reference evidence="9 10" key="1">
    <citation type="submission" date="2019-12" db="EMBL/GenBank/DDBJ databases">
        <title>The genome of Stappia indica PHM037.</title>
        <authorList>
            <person name="Kacar D."/>
            <person name="Galan B."/>
            <person name="Canedo L."/>
            <person name="Rodriguez P."/>
            <person name="de la Calle F."/>
            <person name="Garcia J.L."/>
        </authorList>
    </citation>
    <scope>NUCLEOTIDE SEQUENCE [LARGE SCALE GENOMIC DNA]</scope>
    <source>
        <strain evidence="9 10">PHM037</strain>
    </source>
</reference>
<feature type="domain" description="S1 motif" evidence="8">
    <location>
        <begin position="201"/>
        <end position="269"/>
    </location>
</feature>
<dbReference type="NCBIfam" id="NF004952">
    <property type="entry name" value="PRK06299.1-2"/>
    <property type="match status" value="1"/>
</dbReference>
<dbReference type="CDD" id="cd05687">
    <property type="entry name" value="S1_RPS1_repeat_ec1_hs1"/>
    <property type="match status" value="1"/>
</dbReference>
<dbReference type="RefSeq" id="WP_158194677.1">
    <property type="nucleotide sequence ID" value="NZ_CP046908.1"/>
</dbReference>
<evidence type="ECO:0000313" key="9">
    <source>
        <dbReference type="EMBL" id="QGZ35818.1"/>
    </source>
</evidence>
<feature type="domain" description="S1 motif" evidence="8">
    <location>
        <begin position="114"/>
        <end position="180"/>
    </location>
</feature>
<keyword evidence="4 7" id="KW-0689">Ribosomal protein</keyword>
<comment type="similarity">
    <text evidence="1 7">Belongs to the bacterial ribosomal protein bS1 family.</text>
</comment>
<dbReference type="GO" id="GO:0022627">
    <property type="term" value="C:cytosolic small ribosomal subunit"/>
    <property type="evidence" value="ECO:0007669"/>
    <property type="project" value="TreeGrafter"/>
</dbReference>
<dbReference type="GO" id="GO:0003729">
    <property type="term" value="F:mRNA binding"/>
    <property type="evidence" value="ECO:0007669"/>
    <property type="project" value="TreeGrafter"/>
</dbReference>
<dbReference type="SUPFAM" id="SSF50249">
    <property type="entry name" value="Nucleic acid-binding proteins"/>
    <property type="match status" value="6"/>
</dbReference>
<feature type="domain" description="S1 motif" evidence="8">
    <location>
        <begin position="456"/>
        <end position="531"/>
    </location>
</feature>
<dbReference type="KEGG" id="siw:GH266_15760"/>
<dbReference type="FunFam" id="2.40.50.140:FF:000018">
    <property type="entry name" value="30S ribosomal protein S1"/>
    <property type="match status" value="1"/>
</dbReference>
<dbReference type="SMART" id="SM00316">
    <property type="entry name" value="S1"/>
    <property type="match status" value="6"/>
</dbReference>
<dbReference type="GO" id="GO:0006412">
    <property type="term" value="P:translation"/>
    <property type="evidence" value="ECO:0007669"/>
    <property type="project" value="InterPro"/>
</dbReference>
<evidence type="ECO:0000256" key="7">
    <source>
        <dbReference type="PIRNR" id="PIRNR002111"/>
    </source>
</evidence>